<dbReference type="SUPFAM" id="SSF51246">
    <property type="entry name" value="Rudiment single hybrid motif"/>
    <property type="match status" value="1"/>
</dbReference>
<dbReference type="AlphaFoldDB" id="A0A532V4D3"/>
<proteinExistence type="predicted"/>
<reference evidence="1 2" key="1">
    <citation type="submission" date="2017-06" db="EMBL/GenBank/DDBJ databases">
        <title>Novel microbial phyla capable of carbon fixation and sulfur reduction in deep-sea sediments.</title>
        <authorList>
            <person name="Huang J."/>
            <person name="Baker B."/>
            <person name="Wang Y."/>
        </authorList>
    </citation>
    <scope>NUCLEOTIDE SEQUENCE [LARGE SCALE GENOMIC DNA]</scope>
    <source>
        <strain evidence="1">B3_TA06</strain>
    </source>
</reference>
<evidence type="ECO:0000313" key="2">
    <source>
        <dbReference type="Proteomes" id="UP000317778"/>
    </source>
</evidence>
<name>A0A532V4D3_UNCT6</name>
<dbReference type="Proteomes" id="UP000317778">
    <property type="component" value="Unassembled WGS sequence"/>
</dbReference>
<dbReference type="InterPro" id="IPR011054">
    <property type="entry name" value="Rudment_hybrid_motif"/>
</dbReference>
<dbReference type="EMBL" id="NJBO01000012">
    <property type="protein sequence ID" value="TKJ41992.1"/>
    <property type="molecule type" value="Genomic_DNA"/>
</dbReference>
<protein>
    <recommendedName>
        <fullName evidence="3">Biotin carboxylation domain-containing protein</fullName>
    </recommendedName>
</protein>
<comment type="caution">
    <text evidence="1">The sequence shown here is derived from an EMBL/GenBank/DDBJ whole genome shotgun (WGS) entry which is preliminary data.</text>
</comment>
<accession>A0A532V4D3</accession>
<dbReference type="Gene3D" id="3.30.470.20">
    <property type="entry name" value="ATP-grasp fold, B domain"/>
    <property type="match status" value="1"/>
</dbReference>
<evidence type="ECO:0008006" key="3">
    <source>
        <dbReference type="Google" id="ProtNLM"/>
    </source>
</evidence>
<gene>
    <name evidence="1" type="ORF">CEE36_07635</name>
</gene>
<evidence type="ECO:0000313" key="1">
    <source>
        <dbReference type="EMBL" id="TKJ41992.1"/>
    </source>
</evidence>
<organism evidence="1 2">
    <name type="scientific">candidate division TA06 bacterium B3_TA06</name>
    <dbReference type="NCBI Taxonomy" id="2012487"/>
    <lineage>
        <taxon>Bacteria</taxon>
        <taxon>Bacteria division TA06</taxon>
    </lineage>
</organism>
<sequence length="40" mass="4530">MKTTVPFHLKVLDDAEFRAGNLHTGFIAEMAERAKAKEKK</sequence>